<feature type="non-terminal residue" evidence="1">
    <location>
        <position position="136"/>
    </location>
</feature>
<evidence type="ECO:0000313" key="2">
    <source>
        <dbReference type="Proteomes" id="UP000789702"/>
    </source>
</evidence>
<comment type="caution">
    <text evidence="1">The sequence shown here is derived from an EMBL/GenBank/DDBJ whole genome shotgun (WGS) entry which is preliminary data.</text>
</comment>
<organism evidence="1 2">
    <name type="scientific">Dentiscutata heterogama</name>
    <dbReference type="NCBI Taxonomy" id="1316150"/>
    <lineage>
        <taxon>Eukaryota</taxon>
        <taxon>Fungi</taxon>
        <taxon>Fungi incertae sedis</taxon>
        <taxon>Mucoromycota</taxon>
        <taxon>Glomeromycotina</taxon>
        <taxon>Glomeromycetes</taxon>
        <taxon>Diversisporales</taxon>
        <taxon>Gigasporaceae</taxon>
        <taxon>Dentiscutata</taxon>
    </lineage>
</organism>
<reference evidence="1" key="1">
    <citation type="submission" date="2021-06" db="EMBL/GenBank/DDBJ databases">
        <authorList>
            <person name="Kallberg Y."/>
            <person name="Tangrot J."/>
            <person name="Rosling A."/>
        </authorList>
    </citation>
    <scope>NUCLEOTIDE SEQUENCE</scope>
    <source>
        <strain evidence="1">IL203A</strain>
    </source>
</reference>
<gene>
    <name evidence="1" type="ORF">DHETER_LOCUS13563</name>
</gene>
<evidence type="ECO:0000313" key="1">
    <source>
        <dbReference type="EMBL" id="CAG8733110.1"/>
    </source>
</evidence>
<keyword evidence="2" id="KW-1185">Reference proteome</keyword>
<protein>
    <submittedName>
        <fullName evidence="1">12433_t:CDS:1</fullName>
    </submittedName>
</protein>
<proteinExistence type="predicted"/>
<dbReference type="EMBL" id="CAJVPU010037700">
    <property type="protein sequence ID" value="CAG8733110.1"/>
    <property type="molecule type" value="Genomic_DNA"/>
</dbReference>
<feature type="non-terminal residue" evidence="1">
    <location>
        <position position="1"/>
    </location>
</feature>
<sequence>NPDNILVHDGHMMITNFCFSDIEQGTLTLDGMISFIEPLYLQDRRYQRDKRSDIYSLGVIMYEASSGRPPFELTESTVRDSECRFKFESPPNLPFLDAPVTTPFISPRVDSIGWRNSIHEIGFTNQSYLTQSGSKL</sequence>
<name>A0ACA9Q498_9GLOM</name>
<accession>A0ACA9Q498</accession>
<dbReference type="Proteomes" id="UP000789702">
    <property type="component" value="Unassembled WGS sequence"/>
</dbReference>